<dbReference type="Proteomes" id="UP000465622">
    <property type="component" value="Chromosome"/>
</dbReference>
<keyword evidence="4" id="KW-0411">Iron-sulfur</keyword>
<dbReference type="InterPro" id="IPR017900">
    <property type="entry name" value="4Fe4S_Fe_S_CS"/>
</dbReference>
<dbReference type="RefSeq" id="WP_036433963.1">
    <property type="nucleotide sequence ID" value="NZ_AP022567.1"/>
</dbReference>
<evidence type="ECO:0000256" key="1">
    <source>
        <dbReference type="ARBA" id="ARBA00022485"/>
    </source>
</evidence>
<protein>
    <submittedName>
        <fullName evidence="6">Ferredoxin</fullName>
    </submittedName>
</protein>
<dbReference type="PANTHER" id="PTHR43687:SF1">
    <property type="entry name" value="FERREDOXIN III"/>
    <property type="match status" value="1"/>
</dbReference>
<proteinExistence type="predicted"/>
<dbReference type="InterPro" id="IPR017896">
    <property type="entry name" value="4Fe4S_Fe-S-bd"/>
</dbReference>
<keyword evidence="7" id="KW-1185">Reference proteome</keyword>
<sequence length="138" mass="14295">MIEIVSTTACIACDICIKVCPTDVFDRGTDGVPVIARQADCQTCFMCEAYCPVDALYVSPVAEPVGPGSPHASVEAVAAAGLFGEYRELIGWGAGRTAGARLDKNPVLASVPPLPESRLPVPAVVVDGPWNHTGASQA</sequence>
<keyword evidence="3" id="KW-0408">Iron</keyword>
<evidence type="ECO:0000313" key="6">
    <source>
        <dbReference type="EMBL" id="BBX31617.1"/>
    </source>
</evidence>
<accession>A0ABM7HM90</accession>
<dbReference type="EMBL" id="AP022567">
    <property type="protein sequence ID" value="BBX31617.1"/>
    <property type="molecule type" value="Genomic_DNA"/>
</dbReference>
<evidence type="ECO:0000256" key="4">
    <source>
        <dbReference type="ARBA" id="ARBA00023014"/>
    </source>
</evidence>
<evidence type="ECO:0000256" key="3">
    <source>
        <dbReference type="ARBA" id="ARBA00023004"/>
    </source>
</evidence>
<feature type="domain" description="4Fe-4S ferredoxin-type" evidence="5">
    <location>
        <begin position="1"/>
        <end position="30"/>
    </location>
</feature>
<name>A0ABM7HM90_MYCME</name>
<evidence type="ECO:0000259" key="5">
    <source>
        <dbReference type="PROSITE" id="PS51379"/>
    </source>
</evidence>
<feature type="domain" description="4Fe-4S ferredoxin-type" evidence="5">
    <location>
        <begin position="31"/>
        <end position="61"/>
    </location>
</feature>
<evidence type="ECO:0000313" key="7">
    <source>
        <dbReference type="Proteomes" id="UP000465622"/>
    </source>
</evidence>
<dbReference type="PROSITE" id="PS00198">
    <property type="entry name" value="4FE4S_FER_1"/>
    <property type="match status" value="2"/>
</dbReference>
<keyword evidence="1" id="KW-0004">4Fe-4S</keyword>
<dbReference type="SUPFAM" id="SSF54862">
    <property type="entry name" value="4Fe-4S ferredoxins"/>
    <property type="match status" value="1"/>
</dbReference>
<dbReference type="PANTHER" id="PTHR43687">
    <property type="entry name" value="ADENYLYLSULFATE REDUCTASE, BETA SUBUNIT"/>
    <property type="match status" value="1"/>
</dbReference>
<dbReference type="PROSITE" id="PS51379">
    <property type="entry name" value="4FE4S_FER_2"/>
    <property type="match status" value="2"/>
</dbReference>
<keyword evidence="2" id="KW-0479">Metal-binding</keyword>
<reference evidence="6 7" key="1">
    <citation type="journal article" date="2019" name="Emerg. Microbes Infect.">
        <title>Comprehensive subspecies identification of 175 nontuberculous mycobacteria species based on 7547 genomic profiles.</title>
        <authorList>
            <person name="Matsumoto Y."/>
            <person name="Kinjo T."/>
            <person name="Motooka D."/>
            <person name="Nabeya D."/>
            <person name="Jung N."/>
            <person name="Uechi K."/>
            <person name="Horii T."/>
            <person name="Iida T."/>
            <person name="Fujita J."/>
            <person name="Nakamura S."/>
        </authorList>
    </citation>
    <scope>NUCLEOTIDE SEQUENCE [LARGE SCALE GENOMIC DNA]</scope>
    <source>
        <strain evidence="6 7">JCM 12375</strain>
    </source>
</reference>
<gene>
    <name evidence="6" type="ORF">MMAGJ_08990</name>
</gene>
<dbReference type="Gene3D" id="3.30.70.20">
    <property type="match status" value="1"/>
</dbReference>
<evidence type="ECO:0000256" key="2">
    <source>
        <dbReference type="ARBA" id="ARBA00022723"/>
    </source>
</evidence>
<dbReference type="Pfam" id="PF13187">
    <property type="entry name" value="Fer4_9"/>
    <property type="match status" value="1"/>
</dbReference>
<organism evidence="6 7">
    <name type="scientific">Mycolicibacterium mageritense</name>
    <name type="common">Mycobacterium mageritense</name>
    <dbReference type="NCBI Taxonomy" id="53462"/>
    <lineage>
        <taxon>Bacteria</taxon>
        <taxon>Bacillati</taxon>
        <taxon>Actinomycetota</taxon>
        <taxon>Actinomycetes</taxon>
        <taxon>Mycobacteriales</taxon>
        <taxon>Mycobacteriaceae</taxon>
        <taxon>Mycolicibacterium</taxon>
    </lineage>
</organism>
<dbReference type="InterPro" id="IPR050572">
    <property type="entry name" value="Fe-S_Ferredoxin"/>
</dbReference>